<evidence type="ECO:0000259" key="11">
    <source>
        <dbReference type="PROSITE" id="PS51746"/>
    </source>
</evidence>
<dbReference type="SUPFAM" id="SSF81606">
    <property type="entry name" value="PP2C-like"/>
    <property type="match status" value="1"/>
</dbReference>
<keyword evidence="4" id="KW-0479">Metal-binding</keyword>
<dbReference type="PROSITE" id="PS51746">
    <property type="entry name" value="PPM_2"/>
    <property type="match status" value="1"/>
</dbReference>
<keyword evidence="7 9" id="KW-0904">Protein phosphatase</keyword>
<dbReference type="EC" id="3.1.3.16" evidence="3"/>
<feature type="region of interest" description="Disordered" evidence="10">
    <location>
        <begin position="1"/>
        <end position="24"/>
    </location>
</feature>
<dbReference type="GO" id="GO:0004722">
    <property type="term" value="F:protein serine/threonine phosphatase activity"/>
    <property type="evidence" value="ECO:0007669"/>
    <property type="project" value="UniProtKB-EC"/>
</dbReference>
<name>A0A2U1P5K6_ARTAN</name>
<keyword evidence="13" id="KW-1185">Reference proteome</keyword>
<evidence type="ECO:0000256" key="3">
    <source>
        <dbReference type="ARBA" id="ARBA00013081"/>
    </source>
</evidence>
<feature type="domain" description="PPM-type phosphatase" evidence="11">
    <location>
        <begin position="255"/>
        <end position="537"/>
    </location>
</feature>
<comment type="similarity">
    <text evidence="9">Belongs to the PP2C family.</text>
</comment>
<evidence type="ECO:0000256" key="7">
    <source>
        <dbReference type="ARBA" id="ARBA00022912"/>
    </source>
</evidence>
<gene>
    <name evidence="12" type="ORF">CTI12_AA191750</name>
</gene>
<evidence type="ECO:0000256" key="4">
    <source>
        <dbReference type="ARBA" id="ARBA00022723"/>
    </source>
</evidence>
<dbReference type="Pfam" id="PF00481">
    <property type="entry name" value="PP2C"/>
    <property type="match status" value="1"/>
</dbReference>
<dbReference type="EMBL" id="PKPP01001650">
    <property type="protein sequence ID" value="PWA80967.1"/>
    <property type="molecule type" value="Genomic_DNA"/>
</dbReference>
<organism evidence="12 13">
    <name type="scientific">Artemisia annua</name>
    <name type="common">Sweet wormwood</name>
    <dbReference type="NCBI Taxonomy" id="35608"/>
    <lineage>
        <taxon>Eukaryota</taxon>
        <taxon>Viridiplantae</taxon>
        <taxon>Streptophyta</taxon>
        <taxon>Embryophyta</taxon>
        <taxon>Tracheophyta</taxon>
        <taxon>Spermatophyta</taxon>
        <taxon>Magnoliopsida</taxon>
        <taxon>eudicotyledons</taxon>
        <taxon>Gunneridae</taxon>
        <taxon>Pentapetalae</taxon>
        <taxon>asterids</taxon>
        <taxon>campanulids</taxon>
        <taxon>Asterales</taxon>
        <taxon>Asteraceae</taxon>
        <taxon>Asteroideae</taxon>
        <taxon>Anthemideae</taxon>
        <taxon>Artemisiinae</taxon>
        <taxon>Artemisia</taxon>
    </lineage>
</organism>
<accession>A0A2U1P5K6</accession>
<evidence type="ECO:0000256" key="2">
    <source>
        <dbReference type="ARBA" id="ARBA00001946"/>
    </source>
</evidence>
<dbReference type="OrthoDB" id="10264738at2759"/>
<comment type="caution">
    <text evidence="12">The sequence shown here is derived from an EMBL/GenBank/DDBJ whole genome shotgun (WGS) entry which is preliminary data.</text>
</comment>
<evidence type="ECO:0000256" key="10">
    <source>
        <dbReference type="SAM" id="MobiDB-lite"/>
    </source>
</evidence>
<keyword evidence="5 9" id="KW-0378">Hydrolase</keyword>
<dbReference type="FunFam" id="3.60.40.10:FF:000291">
    <property type="entry name" value="Protein phosphatase 2C 50"/>
    <property type="match status" value="1"/>
</dbReference>
<dbReference type="InterPro" id="IPR036457">
    <property type="entry name" value="PPM-type-like_dom_sf"/>
</dbReference>
<evidence type="ECO:0000256" key="9">
    <source>
        <dbReference type="RuleBase" id="RU003465"/>
    </source>
</evidence>
<dbReference type="GO" id="GO:0046872">
    <property type="term" value="F:metal ion binding"/>
    <property type="evidence" value="ECO:0007669"/>
    <property type="project" value="UniProtKB-KW"/>
</dbReference>
<dbReference type="CDD" id="cd00143">
    <property type="entry name" value="PP2Cc"/>
    <property type="match status" value="1"/>
</dbReference>
<evidence type="ECO:0000313" key="13">
    <source>
        <dbReference type="Proteomes" id="UP000245207"/>
    </source>
</evidence>
<evidence type="ECO:0000256" key="5">
    <source>
        <dbReference type="ARBA" id="ARBA00022801"/>
    </source>
</evidence>
<sequence>MASSSNNSPDKHPKNLSDDNKFETRKIVAVDSGVDQADEEKMCIETLIQSPDKDPKNLSDDNEFEQQKVVLGSSAFARGMDRADEEKMCIDSAPLPKTLIQSSDKNDLENMSDDNEFKKQKIVPAGFPDVARGVDWADAKKMCIDSAPLPTTLTQSSDKKDPENMSDDDNEFKKQKIVPGSPAVGCGVDRADEKKMCIGRKSQLTTLIQSMASSSNSSDKDPENLSHDEFEERQIVLGSPVVEEMCIGKRNFGLSWGYITDQGGRKHMEDRIVMYPNFMSLKCDTFGGCTAPKSEDASVESLVHYFGVFDGHGSNEVSDYCAESLHIAVKKAWLGSEGLINEWMERWQHSLTKGYEKVNRVCERHFKGGSTAVVVLISTCQIIAANCGDSRAILCRGSHTIPLTEDHKPDRGDELERINKSGGRVVKDSWGTMRVNGNLAMSRAIGDRRLKPSVISVPEFTFVKRNHEDECIIIASDGLWDVLSTEVAGEMACKLLQHERISARPDELPTQYVAEHLLSEARSRSSTDNFSVIVVDLKPKGTS</sequence>
<dbReference type="STRING" id="35608.A0A2U1P5K6"/>
<comment type="cofactor">
    <cofactor evidence="2">
        <name>Mg(2+)</name>
        <dbReference type="ChEBI" id="CHEBI:18420"/>
    </cofactor>
</comment>
<dbReference type="Gene3D" id="3.60.40.10">
    <property type="entry name" value="PPM-type phosphatase domain"/>
    <property type="match status" value="1"/>
</dbReference>
<reference evidence="12 13" key="1">
    <citation type="journal article" date="2018" name="Mol. Plant">
        <title>The genome of Artemisia annua provides insight into the evolution of Asteraceae family and artemisinin biosynthesis.</title>
        <authorList>
            <person name="Shen Q."/>
            <person name="Zhang L."/>
            <person name="Liao Z."/>
            <person name="Wang S."/>
            <person name="Yan T."/>
            <person name="Shi P."/>
            <person name="Liu M."/>
            <person name="Fu X."/>
            <person name="Pan Q."/>
            <person name="Wang Y."/>
            <person name="Lv Z."/>
            <person name="Lu X."/>
            <person name="Zhang F."/>
            <person name="Jiang W."/>
            <person name="Ma Y."/>
            <person name="Chen M."/>
            <person name="Hao X."/>
            <person name="Li L."/>
            <person name="Tang Y."/>
            <person name="Lv G."/>
            <person name="Zhou Y."/>
            <person name="Sun X."/>
            <person name="Brodelius P.E."/>
            <person name="Rose J.K.C."/>
            <person name="Tang K."/>
        </authorList>
    </citation>
    <scope>NUCLEOTIDE SEQUENCE [LARGE SCALE GENOMIC DNA]</scope>
    <source>
        <strain evidence="13">cv. Huhao1</strain>
        <tissue evidence="12">Leaf</tissue>
    </source>
</reference>
<feature type="compositionally biased region" description="Basic and acidic residues" evidence="10">
    <location>
        <begin position="9"/>
        <end position="24"/>
    </location>
</feature>
<evidence type="ECO:0000256" key="8">
    <source>
        <dbReference type="ARBA" id="ARBA00023211"/>
    </source>
</evidence>
<dbReference type="InterPro" id="IPR015655">
    <property type="entry name" value="PP2C"/>
</dbReference>
<dbReference type="Proteomes" id="UP000245207">
    <property type="component" value="Unassembled WGS sequence"/>
</dbReference>
<proteinExistence type="inferred from homology"/>
<keyword evidence="8" id="KW-0464">Manganese</keyword>
<dbReference type="InterPro" id="IPR000222">
    <property type="entry name" value="PP2C_BS"/>
</dbReference>
<comment type="cofactor">
    <cofactor evidence="1">
        <name>Mn(2+)</name>
        <dbReference type="ChEBI" id="CHEBI:29035"/>
    </cofactor>
</comment>
<dbReference type="PANTHER" id="PTHR47992">
    <property type="entry name" value="PROTEIN PHOSPHATASE"/>
    <property type="match status" value="1"/>
</dbReference>
<evidence type="ECO:0000256" key="1">
    <source>
        <dbReference type="ARBA" id="ARBA00001936"/>
    </source>
</evidence>
<dbReference type="SMART" id="SM00332">
    <property type="entry name" value="PP2Cc"/>
    <property type="match status" value="1"/>
</dbReference>
<keyword evidence="6" id="KW-0460">Magnesium</keyword>
<dbReference type="PROSITE" id="PS01032">
    <property type="entry name" value="PPM_1"/>
    <property type="match status" value="1"/>
</dbReference>
<protein>
    <recommendedName>
        <fullName evidence="3">protein-serine/threonine phosphatase</fullName>
        <ecNumber evidence="3">3.1.3.16</ecNumber>
    </recommendedName>
</protein>
<evidence type="ECO:0000313" key="12">
    <source>
        <dbReference type="EMBL" id="PWA80967.1"/>
    </source>
</evidence>
<dbReference type="AlphaFoldDB" id="A0A2U1P5K6"/>
<dbReference type="InterPro" id="IPR001932">
    <property type="entry name" value="PPM-type_phosphatase-like_dom"/>
</dbReference>
<feature type="region of interest" description="Disordered" evidence="10">
    <location>
        <begin position="148"/>
        <end position="185"/>
    </location>
</feature>
<evidence type="ECO:0000256" key="6">
    <source>
        <dbReference type="ARBA" id="ARBA00022842"/>
    </source>
</evidence>